<dbReference type="Proteomes" id="UP001254770">
    <property type="component" value="Unassembled WGS sequence"/>
</dbReference>
<dbReference type="GO" id="GO:0016780">
    <property type="term" value="F:phosphotransferase activity, for other substituted phosphate groups"/>
    <property type="evidence" value="ECO:0007669"/>
    <property type="project" value="InterPro"/>
</dbReference>
<protein>
    <submittedName>
        <fullName evidence="13">CDP-alcohol phosphatidyltransferase family protein</fullName>
    </submittedName>
</protein>
<dbReference type="GO" id="GO:0008654">
    <property type="term" value="P:phospholipid biosynthetic process"/>
    <property type="evidence" value="ECO:0007669"/>
    <property type="project" value="UniProtKB-KW"/>
</dbReference>
<feature type="transmembrane region" description="Helical" evidence="12">
    <location>
        <begin position="122"/>
        <end position="144"/>
    </location>
</feature>
<evidence type="ECO:0000313" key="13">
    <source>
        <dbReference type="EMBL" id="MDT2538680.1"/>
    </source>
</evidence>
<evidence type="ECO:0000256" key="5">
    <source>
        <dbReference type="ARBA" id="ARBA00022692"/>
    </source>
</evidence>
<dbReference type="AlphaFoldDB" id="A0AAW8SW59"/>
<sequence>MNYIPNILTIFRILASFFILIAPDYFFFPLYFFAGITDILDGWIARKMNWTSRFGTLLDSIADLIFFLVVVSKIVFTIQLPSFLLWGAGVIVLIRCLTYVIGFFRFHQFASLHTYLNKLTGLLLFLSPILLILLPITPFGLILLTCGSLSSIEELFIVTTTKKLDKNVPTFFQKK</sequence>
<evidence type="ECO:0000256" key="7">
    <source>
        <dbReference type="ARBA" id="ARBA00023098"/>
    </source>
</evidence>
<keyword evidence="5 12" id="KW-0812">Transmembrane</keyword>
<dbReference type="Gene3D" id="1.20.120.1760">
    <property type="match status" value="1"/>
</dbReference>
<feature type="transmembrane region" description="Helical" evidence="12">
    <location>
        <begin position="12"/>
        <end position="34"/>
    </location>
</feature>
<dbReference type="Pfam" id="PF01066">
    <property type="entry name" value="CDP-OH_P_transf"/>
    <property type="match status" value="1"/>
</dbReference>
<dbReference type="EMBL" id="JARPXM010000010">
    <property type="protein sequence ID" value="MDT2538680.1"/>
    <property type="molecule type" value="Genomic_DNA"/>
</dbReference>
<comment type="caution">
    <text evidence="13">The sequence shown here is derived from an EMBL/GenBank/DDBJ whole genome shotgun (WGS) entry which is preliminary data.</text>
</comment>
<evidence type="ECO:0000256" key="2">
    <source>
        <dbReference type="ARBA" id="ARBA00010441"/>
    </source>
</evidence>
<comment type="similarity">
    <text evidence="2 11">Belongs to the CDP-alcohol phosphatidyltransferase class-I family.</text>
</comment>
<dbReference type="InterPro" id="IPR000462">
    <property type="entry name" value="CDP-OH_P_trans"/>
</dbReference>
<keyword evidence="8 12" id="KW-0472">Membrane</keyword>
<dbReference type="RefSeq" id="WP_010746524.1">
    <property type="nucleotide sequence ID" value="NZ_BAAAXM010000040.1"/>
</dbReference>
<reference evidence="13" key="1">
    <citation type="submission" date="2023-03" db="EMBL/GenBank/DDBJ databases">
        <authorList>
            <person name="Shen W."/>
            <person name="Cai J."/>
        </authorList>
    </citation>
    <scope>NUCLEOTIDE SEQUENCE</scope>
    <source>
        <strain evidence="13">B646-2</strain>
        <strain evidence="14">Y15</strain>
    </source>
</reference>
<evidence type="ECO:0000256" key="12">
    <source>
        <dbReference type="SAM" id="Phobius"/>
    </source>
</evidence>
<keyword evidence="4 11" id="KW-0808">Transferase</keyword>
<dbReference type="EMBL" id="JARPXL010000007">
    <property type="protein sequence ID" value="MDT2544485.1"/>
    <property type="molecule type" value="Genomic_DNA"/>
</dbReference>
<evidence type="ECO:0000256" key="1">
    <source>
        <dbReference type="ARBA" id="ARBA00004141"/>
    </source>
</evidence>
<dbReference type="InterPro" id="IPR048254">
    <property type="entry name" value="CDP_ALCOHOL_P_TRANSF_CS"/>
</dbReference>
<dbReference type="GO" id="GO:0016020">
    <property type="term" value="C:membrane"/>
    <property type="evidence" value="ECO:0007669"/>
    <property type="project" value="UniProtKB-SubCell"/>
</dbReference>
<feature type="transmembrane region" description="Helical" evidence="12">
    <location>
        <begin position="83"/>
        <end position="102"/>
    </location>
</feature>
<keyword evidence="10" id="KW-1208">Phospholipid metabolism</keyword>
<dbReference type="InterPro" id="IPR043130">
    <property type="entry name" value="CDP-OH_PTrfase_TM_dom"/>
</dbReference>
<dbReference type="InterPro" id="IPR050324">
    <property type="entry name" value="CDP-alcohol_PTase-I"/>
</dbReference>
<evidence type="ECO:0000256" key="4">
    <source>
        <dbReference type="ARBA" id="ARBA00022679"/>
    </source>
</evidence>
<evidence type="ECO:0000256" key="11">
    <source>
        <dbReference type="RuleBase" id="RU003750"/>
    </source>
</evidence>
<evidence type="ECO:0000256" key="3">
    <source>
        <dbReference type="ARBA" id="ARBA00022516"/>
    </source>
</evidence>
<keyword evidence="9" id="KW-0594">Phospholipid biosynthesis</keyword>
<dbReference type="PANTHER" id="PTHR14269">
    <property type="entry name" value="CDP-DIACYLGLYCEROL--GLYCEROL-3-PHOSPHATE 3-PHOSPHATIDYLTRANSFERASE-RELATED"/>
    <property type="match status" value="1"/>
</dbReference>
<evidence type="ECO:0000313" key="15">
    <source>
        <dbReference type="Proteomes" id="UP001249240"/>
    </source>
</evidence>
<evidence type="ECO:0000256" key="8">
    <source>
        <dbReference type="ARBA" id="ARBA00023136"/>
    </source>
</evidence>
<keyword evidence="6 12" id="KW-1133">Transmembrane helix</keyword>
<evidence type="ECO:0000256" key="6">
    <source>
        <dbReference type="ARBA" id="ARBA00022989"/>
    </source>
</evidence>
<organism evidence="13 15">
    <name type="scientific">Enterococcus raffinosus</name>
    <dbReference type="NCBI Taxonomy" id="71452"/>
    <lineage>
        <taxon>Bacteria</taxon>
        <taxon>Bacillati</taxon>
        <taxon>Bacillota</taxon>
        <taxon>Bacilli</taxon>
        <taxon>Lactobacillales</taxon>
        <taxon>Enterococcaceae</taxon>
        <taxon>Enterococcus</taxon>
    </lineage>
</organism>
<dbReference type="Proteomes" id="UP001249240">
    <property type="component" value="Unassembled WGS sequence"/>
</dbReference>
<keyword evidence="7" id="KW-0443">Lipid metabolism</keyword>
<evidence type="ECO:0000256" key="9">
    <source>
        <dbReference type="ARBA" id="ARBA00023209"/>
    </source>
</evidence>
<proteinExistence type="inferred from homology"/>
<gene>
    <name evidence="14" type="ORF">P7D69_09070</name>
    <name evidence="13" type="ORF">P7D78_11100</name>
</gene>
<accession>A0AAW8SW59</accession>
<keyword evidence="3" id="KW-0444">Lipid biosynthesis</keyword>
<evidence type="ECO:0000256" key="10">
    <source>
        <dbReference type="ARBA" id="ARBA00023264"/>
    </source>
</evidence>
<comment type="subcellular location">
    <subcellularLocation>
        <location evidence="1">Membrane</location>
        <topology evidence="1">Multi-pass membrane protein</topology>
    </subcellularLocation>
</comment>
<dbReference type="PROSITE" id="PS00379">
    <property type="entry name" value="CDP_ALCOHOL_P_TRANSF"/>
    <property type="match status" value="1"/>
</dbReference>
<name>A0AAW8SW59_9ENTE</name>
<feature type="transmembrane region" description="Helical" evidence="12">
    <location>
        <begin position="54"/>
        <end position="76"/>
    </location>
</feature>
<evidence type="ECO:0000313" key="14">
    <source>
        <dbReference type="EMBL" id="MDT2544485.1"/>
    </source>
</evidence>